<organism evidence="2 3">
    <name type="scientific">Chaetoceros tenuissimus</name>
    <dbReference type="NCBI Taxonomy" id="426638"/>
    <lineage>
        <taxon>Eukaryota</taxon>
        <taxon>Sar</taxon>
        <taxon>Stramenopiles</taxon>
        <taxon>Ochrophyta</taxon>
        <taxon>Bacillariophyta</taxon>
        <taxon>Coscinodiscophyceae</taxon>
        <taxon>Chaetocerotophycidae</taxon>
        <taxon>Chaetocerotales</taxon>
        <taxon>Chaetocerotaceae</taxon>
        <taxon>Chaetoceros</taxon>
    </lineage>
</organism>
<dbReference type="AlphaFoldDB" id="A0AAD3CPT2"/>
<feature type="signal peptide" evidence="1">
    <location>
        <begin position="1"/>
        <end position="18"/>
    </location>
</feature>
<feature type="chain" id="PRO_5042255768" evidence="1">
    <location>
        <begin position="19"/>
        <end position="310"/>
    </location>
</feature>
<evidence type="ECO:0000256" key="1">
    <source>
        <dbReference type="SAM" id="SignalP"/>
    </source>
</evidence>
<keyword evidence="1" id="KW-0732">Signal</keyword>
<protein>
    <submittedName>
        <fullName evidence="2">Uncharacterized protein</fullName>
    </submittedName>
</protein>
<gene>
    <name evidence="2" type="ORF">CTEN210_06408</name>
</gene>
<proteinExistence type="predicted"/>
<dbReference type="Proteomes" id="UP001054902">
    <property type="component" value="Unassembled WGS sequence"/>
</dbReference>
<reference evidence="2 3" key="1">
    <citation type="journal article" date="2021" name="Sci. Rep.">
        <title>The genome of the diatom Chaetoceros tenuissimus carries an ancient integrated fragment of an extant virus.</title>
        <authorList>
            <person name="Hongo Y."/>
            <person name="Kimura K."/>
            <person name="Takaki Y."/>
            <person name="Yoshida Y."/>
            <person name="Baba S."/>
            <person name="Kobayashi G."/>
            <person name="Nagasaki K."/>
            <person name="Hano T."/>
            <person name="Tomaru Y."/>
        </authorList>
    </citation>
    <scope>NUCLEOTIDE SEQUENCE [LARGE SCALE GENOMIC DNA]</scope>
    <source>
        <strain evidence="2 3">NIES-3715</strain>
    </source>
</reference>
<evidence type="ECO:0000313" key="2">
    <source>
        <dbReference type="EMBL" id="GFH49932.1"/>
    </source>
</evidence>
<keyword evidence="3" id="KW-1185">Reference proteome</keyword>
<comment type="caution">
    <text evidence="2">The sequence shown here is derived from an EMBL/GenBank/DDBJ whole genome shotgun (WGS) entry which is preliminary data.</text>
</comment>
<dbReference type="EMBL" id="BLLK01000038">
    <property type="protein sequence ID" value="GFH49932.1"/>
    <property type="molecule type" value="Genomic_DNA"/>
</dbReference>
<sequence length="310" mass="33662">MKKAIFLCQAICLQQVFGFVQVSTNLRYDVRQTYSSKDTKLHVPTQLCESKQKPSGVYSRPSAAIEKGSGFYVPGLEGSRVRILFGILVLALSYVNTLLGLGDSNLQAVEFSQKLTVFYGALLLFQGLVESAKEAGLGVDFDSMEIDPNAKSSKSVKMDSTSSVTKNLSQYANSSLGEKEVDQFRWTAASFVALTPATHFLVLEEEKDGSFQVVYSLGDALEKPDSSAIEAAISTVYNSKGGRVAVPETHPSAALLPDENKRCILLQKIDLEANDGKRRCIMVASNQLLAAFTKNDLNWLGCLGAYVGDS</sequence>
<accession>A0AAD3CPT2</accession>
<evidence type="ECO:0000313" key="3">
    <source>
        <dbReference type="Proteomes" id="UP001054902"/>
    </source>
</evidence>
<name>A0AAD3CPT2_9STRA</name>